<evidence type="ECO:0000256" key="1">
    <source>
        <dbReference type="SAM" id="MobiDB-lite"/>
    </source>
</evidence>
<dbReference type="SUPFAM" id="SSF103515">
    <property type="entry name" value="Autotransporter"/>
    <property type="match status" value="1"/>
</dbReference>
<keyword evidence="4" id="KW-1185">Reference proteome</keyword>
<comment type="caution">
    <text evidence="3">The sequence shown here is derived from an EMBL/GenBank/DDBJ whole genome shotgun (WGS) entry which is preliminary data.</text>
</comment>
<accession>A0A271LNG1</accession>
<organism evidence="3 4">
    <name type="scientific">Mesorhizobium temperatum</name>
    <dbReference type="NCBI Taxonomy" id="241416"/>
    <lineage>
        <taxon>Bacteria</taxon>
        <taxon>Pseudomonadati</taxon>
        <taxon>Pseudomonadota</taxon>
        <taxon>Alphaproteobacteria</taxon>
        <taxon>Hyphomicrobiales</taxon>
        <taxon>Phyllobacteriaceae</taxon>
        <taxon>Mesorhizobium</taxon>
    </lineage>
</organism>
<keyword evidence="2" id="KW-0732">Signal</keyword>
<reference evidence="3 4" key="1">
    <citation type="submission" date="2017-08" db="EMBL/GenBank/DDBJ databases">
        <title>Mesorhizobium wenxinae sp. nov., a novel rhizobial species isolated from root nodules of chickpea (Cicer arietinum L.).</title>
        <authorList>
            <person name="Zhang J."/>
        </authorList>
    </citation>
    <scope>NUCLEOTIDE SEQUENCE [LARGE SCALE GENOMIC DNA]</scope>
    <source>
        <strain evidence="3 4">SDW018</strain>
    </source>
</reference>
<dbReference type="EMBL" id="NPKJ01000040">
    <property type="protein sequence ID" value="PAQ09653.1"/>
    <property type="molecule type" value="Genomic_DNA"/>
</dbReference>
<feature type="compositionally biased region" description="Acidic residues" evidence="1">
    <location>
        <begin position="159"/>
        <end position="168"/>
    </location>
</feature>
<sequence length="582" mass="62032">MSGAQPEKKRRRNGKAVCALLLATSVFALLRPAQAYAQVTELRGEVSESAILDDQQRKTRQLSMASAQDQTAQAGATTQSNAPAPTYQPASPGAVQDDDMAPATGSIFDPPEATDDAFADTPAPVPPRRPSSATQRAVDLDEAAAAETQAAAATAATTDDTDTAETDQDATNRRAVTIDSADRQQLDPGAERTEAIEGRDKRAEDDPFAATGIKLGSFVIRPTLEQGLTASSNADSSSEGKPALLSETTLRFNAISDWRENSAVIDGYGTFLKTISGDEVQEARGRVDGTLNVDLDNDLRAIAKLGYEAAPESASSPVVIEGTVEQPVRQTIDGSLAVEKDAGKMRFALTGAVEHDIYGDAKLSTGGTLSQKDRDSTLYTATLRTGYEISPAITPFTEVEIGRRVYDLRVDTNGFERSSTRLGVRAGAELDLGEKLAGEFSAGWLREAIDDDRLPAISGATVNADLRWSPERGTTIGLTGQTIVEGTTTPNESGDILYSGRLTGEREIRANLIGNAALGVDWRDYIGSDGHDLTLSAEAGLTWWLNRYAGLTTRARTEKQTSNLEGRDYTAHSVFVGVKLQP</sequence>
<protein>
    <recommendedName>
        <fullName evidence="5">Outer membrane beta-barrel protein</fullName>
    </recommendedName>
</protein>
<dbReference type="InterPro" id="IPR036709">
    <property type="entry name" value="Autotransporte_beta_dom_sf"/>
</dbReference>
<feature type="compositionally biased region" description="Basic and acidic residues" evidence="1">
    <location>
        <begin position="180"/>
        <end position="204"/>
    </location>
</feature>
<feature type="chain" id="PRO_5012131238" description="Outer membrane beta-barrel protein" evidence="2">
    <location>
        <begin position="38"/>
        <end position="582"/>
    </location>
</feature>
<gene>
    <name evidence="3" type="ORF">CIT26_11400</name>
</gene>
<proteinExistence type="predicted"/>
<feature type="compositionally biased region" description="Low complexity" evidence="1">
    <location>
        <begin position="143"/>
        <end position="158"/>
    </location>
</feature>
<name>A0A271LNG1_9HYPH</name>
<evidence type="ECO:0008006" key="5">
    <source>
        <dbReference type="Google" id="ProtNLM"/>
    </source>
</evidence>
<feature type="signal peptide" evidence="2">
    <location>
        <begin position="1"/>
        <end position="37"/>
    </location>
</feature>
<dbReference type="InterPro" id="IPR018759">
    <property type="entry name" value="BBP2_2"/>
</dbReference>
<feature type="region of interest" description="Disordered" evidence="1">
    <location>
        <begin position="53"/>
        <end position="204"/>
    </location>
</feature>
<dbReference type="RefSeq" id="WP_095492669.1">
    <property type="nucleotide sequence ID" value="NZ_NPKJ01000040.1"/>
</dbReference>
<feature type="compositionally biased region" description="Low complexity" evidence="1">
    <location>
        <begin position="65"/>
        <end position="82"/>
    </location>
</feature>
<dbReference type="AlphaFoldDB" id="A0A271LNG1"/>
<evidence type="ECO:0000313" key="4">
    <source>
        <dbReference type="Proteomes" id="UP000216442"/>
    </source>
</evidence>
<evidence type="ECO:0000256" key="2">
    <source>
        <dbReference type="SAM" id="SignalP"/>
    </source>
</evidence>
<dbReference type="Pfam" id="PF10082">
    <property type="entry name" value="BBP2_2"/>
    <property type="match status" value="1"/>
</dbReference>
<dbReference type="OrthoDB" id="7398962at2"/>
<evidence type="ECO:0000313" key="3">
    <source>
        <dbReference type="EMBL" id="PAQ09653.1"/>
    </source>
</evidence>
<dbReference type="Proteomes" id="UP000216442">
    <property type="component" value="Unassembled WGS sequence"/>
</dbReference>